<reference evidence="1 2" key="1">
    <citation type="submission" date="2020-03" db="EMBL/GenBank/DDBJ databases">
        <title>Leucobacter sp. nov., isolated from beetles.</title>
        <authorList>
            <person name="Hyun D.-W."/>
            <person name="Bae J.-W."/>
        </authorList>
    </citation>
    <scope>NUCLEOTIDE SEQUENCE [LARGE SCALE GENOMIC DNA]</scope>
    <source>
        <strain evidence="1 2">HDW9A</strain>
    </source>
</reference>
<dbReference type="EMBL" id="CP049933">
    <property type="protein sequence ID" value="QIM18924.1"/>
    <property type="molecule type" value="Genomic_DNA"/>
</dbReference>
<sequence length="95" mass="11286">MKSIARRLAEQFTEVSLDERHAEARKRCRVSVREHDDGMADLIAHLPAAEAYAIYDRLTRMSRALEGLALLLRRYRSMHQRRDREMNFVPTFWLI</sequence>
<name>A0ABX6JX88_9MICO</name>
<organism evidence="1 2">
    <name type="scientific">Leucobacter coleopterorum</name>
    <dbReference type="NCBI Taxonomy" id="2714933"/>
    <lineage>
        <taxon>Bacteria</taxon>
        <taxon>Bacillati</taxon>
        <taxon>Actinomycetota</taxon>
        <taxon>Actinomycetes</taxon>
        <taxon>Micrococcales</taxon>
        <taxon>Microbacteriaceae</taxon>
        <taxon>Leucobacter</taxon>
    </lineage>
</organism>
<gene>
    <name evidence="1" type="ORF">G7066_10595</name>
</gene>
<protein>
    <submittedName>
        <fullName evidence="1">Uncharacterized protein</fullName>
    </submittedName>
</protein>
<dbReference type="RefSeq" id="WP_166330988.1">
    <property type="nucleotide sequence ID" value="NZ_CP049933.1"/>
</dbReference>
<evidence type="ECO:0000313" key="1">
    <source>
        <dbReference type="EMBL" id="QIM18924.1"/>
    </source>
</evidence>
<proteinExistence type="predicted"/>
<evidence type="ECO:0000313" key="2">
    <source>
        <dbReference type="Proteomes" id="UP000503441"/>
    </source>
</evidence>
<accession>A0ABX6JX88</accession>
<dbReference type="Proteomes" id="UP000503441">
    <property type="component" value="Chromosome"/>
</dbReference>
<keyword evidence="2" id="KW-1185">Reference proteome</keyword>